<dbReference type="PROSITE" id="PS50110">
    <property type="entry name" value="RESPONSE_REGULATORY"/>
    <property type="match status" value="1"/>
</dbReference>
<dbReference type="InterPro" id="IPR001789">
    <property type="entry name" value="Sig_transdc_resp-reg_receiver"/>
</dbReference>
<protein>
    <submittedName>
        <fullName evidence="4">Response regulator</fullName>
    </submittedName>
</protein>
<evidence type="ECO:0000313" key="4">
    <source>
        <dbReference type="EMBL" id="MTW14256.1"/>
    </source>
</evidence>
<organism evidence="4 5">
    <name type="scientific">Massilia eburnea</name>
    <dbReference type="NCBI Taxonomy" id="1776165"/>
    <lineage>
        <taxon>Bacteria</taxon>
        <taxon>Pseudomonadati</taxon>
        <taxon>Pseudomonadota</taxon>
        <taxon>Betaproteobacteria</taxon>
        <taxon>Burkholderiales</taxon>
        <taxon>Oxalobacteraceae</taxon>
        <taxon>Telluria group</taxon>
        <taxon>Massilia</taxon>
    </lineage>
</organism>
<dbReference type="RefSeq" id="WP_155457198.1">
    <property type="nucleotide sequence ID" value="NZ_WNKX01000038.1"/>
</dbReference>
<dbReference type="PANTHER" id="PTHR44591">
    <property type="entry name" value="STRESS RESPONSE REGULATOR PROTEIN 1"/>
    <property type="match status" value="1"/>
</dbReference>
<feature type="modified residue" description="4-aspartylphosphate" evidence="2">
    <location>
        <position position="63"/>
    </location>
</feature>
<proteinExistence type="predicted"/>
<dbReference type="Pfam" id="PF00072">
    <property type="entry name" value="Response_reg"/>
    <property type="match status" value="1"/>
</dbReference>
<dbReference type="InterPro" id="IPR011006">
    <property type="entry name" value="CheY-like_superfamily"/>
</dbReference>
<evidence type="ECO:0000256" key="2">
    <source>
        <dbReference type="PROSITE-ProRule" id="PRU00169"/>
    </source>
</evidence>
<evidence type="ECO:0000313" key="5">
    <source>
        <dbReference type="Proteomes" id="UP000472320"/>
    </source>
</evidence>
<accession>A0A6L6QRI2</accession>
<gene>
    <name evidence="4" type="ORF">GM658_26935</name>
</gene>
<dbReference type="OrthoDB" id="8909676at2"/>
<name>A0A6L6QRI2_9BURK</name>
<dbReference type="Proteomes" id="UP000472320">
    <property type="component" value="Unassembled WGS sequence"/>
</dbReference>
<dbReference type="GO" id="GO:0000160">
    <property type="term" value="P:phosphorelay signal transduction system"/>
    <property type="evidence" value="ECO:0007669"/>
    <property type="project" value="InterPro"/>
</dbReference>
<dbReference type="EMBL" id="WNKX01000038">
    <property type="protein sequence ID" value="MTW14256.1"/>
    <property type="molecule type" value="Genomic_DNA"/>
</dbReference>
<dbReference type="PANTHER" id="PTHR44591:SF3">
    <property type="entry name" value="RESPONSE REGULATORY DOMAIN-CONTAINING PROTEIN"/>
    <property type="match status" value="1"/>
</dbReference>
<dbReference type="Gene3D" id="3.40.50.2300">
    <property type="match status" value="1"/>
</dbReference>
<evidence type="ECO:0000259" key="3">
    <source>
        <dbReference type="PROSITE" id="PS50110"/>
    </source>
</evidence>
<dbReference type="AlphaFoldDB" id="A0A6L6QRI2"/>
<keyword evidence="5" id="KW-1185">Reference proteome</keyword>
<reference evidence="4 5" key="1">
    <citation type="submission" date="2019-11" db="EMBL/GenBank/DDBJ databases">
        <title>Type strains purchased from KCTC, JCM and DSMZ.</title>
        <authorList>
            <person name="Lu H."/>
        </authorList>
    </citation>
    <scope>NUCLEOTIDE SEQUENCE [LARGE SCALE GENOMIC DNA]</scope>
    <source>
        <strain evidence="4 5">JCM 31587</strain>
    </source>
</reference>
<sequence length="148" mass="15715">MTETPATPSTPLRILLVDDDPFMLSMLSDMLEDLGQLNVRSESDARQALLALPQYRPDLLVCDLSMPEMDGIEFLREAANSRFGGAVALLSGMDAGIRQAADTLARAHGLALLGTLAKPATPAALSELLTQAAARRGEKGDKKGDVPL</sequence>
<dbReference type="InterPro" id="IPR050595">
    <property type="entry name" value="Bact_response_regulator"/>
</dbReference>
<dbReference type="SUPFAM" id="SSF52172">
    <property type="entry name" value="CheY-like"/>
    <property type="match status" value="1"/>
</dbReference>
<keyword evidence="1 2" id="KW-0597">Phosphoprotein</keyword>
<evidence type="ECO:0000256" key="1">
    <source>
        <dbReference type="ARBA" id="ARBA00022553"/>
    </source>
</evidence>
<dbReference type="CDD" id="cd17530">
    <property type="entry name" value="REC_RocR"/>
    <property type="match status" value="1"/>
</dbReference>
<feature type="domain" description="Response regulatory" evidence="3">
    <location>
        <begin position="13"/>
        <end position="133"/>
    </location>
</feature>
<comment type="caution">
    <text evidence="4">The sequence shown here is derived from an EMBL/GenBank/DDBJ whole genome shotgun (WGS) entry which is preliminary data.</text>
</comment>
<dbReference type="SMART" id="SM00448">
    <property type="entry name" value="REC"/>
    <property type="match status" value="1"/>
</dbReference>